<dbReference type="RefSeq" id="WP_015547600.1">
    <property type="nucleotide sequence ID" value="NZ_CATVWL010000028.1"/>
</dbReference>
<dbReference type="Proteomes" id="UP000322658">
    <property type="component" value="Unassembled WGS sequence"/>
</dbReference>
<evidence type="ECO:0000313" key="2">
    <source>
        <dbReference type="Proteomes" id="UP000322658"/>
    </source>
</evidence>
<reference evidence="1 2" key="1">
    <citation type="journal article" date="2019" name="Nat. Med.">
        <title>A library of human gut bacterial isolates paired with longitudinal multiomics data enables mechanistic microbiome research.</title>
        <authorList>
            <person name="Poyet M."/>
            <person name="Groussin M."/>
            <person name="Gibbons S.M."/>
            <person name="Avila-Pacheco J."/>
            <person name="Jiang X."/>
            <person name="Kearney S.M."/>
            <person name="Perrotta A.R."/>
            <person name="Berdy B."/>
            <person name="Zhao S."/>
            <person name="Lieberman T.D."/>
            <person name="Swanson P.K."/>
            <person name="Smith M."/>
            <person name="Roesemann S."/>
            <person name="Alexander J.E."/>
            <person name="Rich S.A."/>
            <person name="Livny J."/>
            <person name="Vlamakis H."/>
            <person name="Clish C."/>
            <person name="Bullock K."/>
            <person name="Deik A."/>
            <person name="Scott J."/>
            <person name="Pierce K.A."/>
            <person name="Xavier R.J."/>
            <person name="Alm E.J."/>
        </authorList>
    </citation>
    <scope>NUCLEOTIDE SEQUENCE [LARGE SCALE GENOMIC DNA]</scope>
    <source>
        <strain evidence="1 2">BIOML-A1</strain>
    </source>
</reference>
<dbReference type="GeneID" id="92757762"/>
<organism evidence="1 2">
    <name type="scientific">Alistipes shahii</name>
    <dbReference type="NCBI Taxonomy" id="328814"/>
    <lineage>
        <taxon>Bacteria</taxon>
        <taxon>Pseudomonadati</taxon>
        <taxon>Bacteroidota</taxon>
        <taxon>Bacteroidia</taxon>
        <taxon>Bacteroidales</taxon>
        <taxon>Rikenellaceae</taxon>
        <taxon>Alistipes</taxon>
    </lineage>
</organism>
<dbReference type="AlphaFoldDB" id="A0A5B3GRQ5"/>
<sequence length="229" mass="26809">MKKSLKNRFKKWNIGDYVRQFSIVTGGVLLTLWLTAKIADSAKQREVRQAMQLVALELRDNLQVIQDYKWMYNDEKRVAYRLKEHDFSLDGLPADTVAYYTRRITGSMGKPYRFLTDALEMFKTTGIASDIADKQVVIDLLRCYNELGAFDNSMNIYYDQRMKAILPEQMGETLWSADTNIDKAFGKMLASKKVRNWLGMIPRAFDSRYFETNEEKLETMIAELEKRYQ</sequence>
<name>A0A5B3GRQ5_9BACT</name>
<protein>
    <submittedName>
        <fullName evidence="1">Uncharacterized protein</fullName>
    </submittedName>
</protein>
<gene>
    <name evidence="1" type="ORF">F2Y07_06490</name>
</gene>
<comment type="caution">
    <text evidence="1">The sequence shown here is derived from an EMBL/GenBank/DDBJ whole genome shotgun (WGS) entry which is preliminary data.</text>
</comment>
<dbReference type="EMBL" id="VVXJ01000011">
    <property type="protein sequence ID" value="KAA2376076.1"/>
    <property type="molecule type" value="Genomic_DNA"/>
</dbReference>
<evidence type="ECO:0000313" key="1">
    <source>
        <dbReference type="EMBL" id="KAA2376076.1"/>
    </source>
</evidence>
<accession>A0A5B3GRQ5</accession>
<proteinExistence type="predicted"/>